<protein>
    <submittedName>
        <fullName evidence="2">EAL domain-containing protein</fullName>
    </submittedName>
</protein>
<dbReference type="InterPro" id="IPR029787">
    <property type="entry name" value="Nucleotide_cyclase"/>
</dbReference>
<feature type="domain" description="EAL" evidence="1">
    <location>
        <begin position="324"/>
        <end position="570"/>
    </location>
</feature>
<evidence type="ECO:0000259" key="1">
    <source>
        <dbReference type="PROSITE" id="PS50883"/>
    </source>
</evidence>
<dbReference type="RefSeq" id="WP_346337727.1">
    <property type="nucleotide sequence ID" value="NZ_JBBYXI010000004.1"/>
</dbReference>
<dbReference type="Proteomes" id="UP001418637">
    <property type="component" value="Unassembled WGS sequence"/>
</dbReference>
<name>A0ABV0BNF1_9HYPH</name>
<dbReference type="Gene3D" id="3.20.20.450">
    <property type="entry name" value="EAL domain"/>
    <property type="match status" value="1"/>
</dbReference>
<gene>
    <name evidence="2" type="ORF">WJT86_11535</name>
</gene>
<evidence type="ECO:0000313" key="3">
    <source>
        <dbReference type="Proteomes" id="UP001418637"/>
    </source>
</evidence>
<dbReference type="InterPro" id="IPR050706">
    <property type="entry name" value="Cyclic-di-GMP_PDE-like"/>
</dbReference>
<dbReference type="SUPFAM" id="SSF141868">
    <property type="entry name" value="EAL domain-like"/>
    <property type="match status" value="1"/>
</dbReference>
<dbReference type="Pfam" id="PF00563">
    <property type="entry name" value="EAL"/>
    <property type="match status" value="1"/>
</dbReference>
<dbReference type="PROSITE" id="PS50883">
    <property type="entry name" value="EAL"/>
    <property type="match status" value="1"/>
</dbReference>
<accession>A0ABV0BNF1</accession>
<proteinExistence type="predicted"/>
<reference evidence="2 3" key="1">
    <citation type="submission" date="2024-04" db="EMBL/GenBank/DDBJ databases">
        <title>A novel species isolated from cricket.</title>
        <authorList>
            <person name="Wang H.-C."/>
        </authorList>
    </citation>
    <scope>NUCLEOTIDE SEQUENCE [LARGE SCALE GENOMIC DNA]</scope>
    <source>
        <strain evidence="2 3">WL0021</strain>
    </source>
</reference>
<keyword evidence="3" id="KW-1185">Reference proteome</keyword>
<dbReference type="InterPro" id="IPR035919">
    <property type="entry name" value="EAL_sf"/>
</dbReference>
<dbReference type="PANTHER" id="PTHR33121:SF79">
    <property type="entry name" value="CYCLIC DI-GMP PHOSPHODIESTERASE PDED-RELATED"/>
    <property type="match status" value="1"/>
</dbReference>
<dbReference type="InterPro" id="IPR043128">
    <property type="entry name" value="Rev_trsase/Diguanyl_cyclase"/>
</dbReference>
<sequence length="570" mass="62325">MSASKPKLLKKIRTSTSKKRSVDTSHALEHFKSALYTWTLDDDCIKWSSNAKDILSFQKTSLPMTGRHYAAITEPGCGMGRAEAIAADAVISHPRGMPYHLHYALRLNDDTIVMVIDSGRWFADHNGHPSVAHGSLTVTGLADPGLLPAQTKARSEFLSIMTRNCRTRGGLKNISVLAFAIDCDFGNGTGIYHSIHDHPHGLEILDEVITRIQSSIRRNDSFFLQSDGTIALALMSCSSYDLELAACHLQGKIAAEPIATKDGDIRLTLRIGGACAPDHATTSLQLLNHAVEALQNTKTGSAEIKIFDGLARTYAEMDKALGTFLGTAELLSESSLHNNLVLARRPLHDAYSRLPALHLVGAGHRNRNCQVDWAEHLHHAADIANLSARLDQHLMELACSELADDTDKRFILPVSAQTLAEKDWPVHLANYLGSHSGIASRLLIGISETLVADDLALMKRRIDSIKALGIGVALLDFGNGLTSPELLERLAVDMVLLDGALIQNIASATDNRFYVRNLMDMAQGKDTAVAATWIEDERTVTLLSDWGVQYLEGRIKTNTPAMEEQERRIA</sequence>
<dbReference type="PANTHER" id="PTHR33121">
    <property type="entry name" value="CYCLIC DI-GMP PHOSPHODIESTERASE PDEF"/>
    <property type="match status" value="1"/>
</dbReference>
<evidence type="ECO:0000313" key="2">
    <source>
        <dbReference type="EMBL" id="MEN3931686.1"/>
    </source>
</evidence>
<dbReference type="Pfam" id="PF00990">
    <property type="entry name" value="GGDEF"/>
    <property type="match status" value="1"/>
</dbReference>
<dbReference type="SUPFAM" id="SSF55073">
    <property type="entry name" value="Nucleotide cyclase"/>
    <property type="match status" value="1"/>
</dbReference>
<dbReference type="InterPro" id="IPR000160">
    <property type="entry name" value="GGDEF_dom"/>
</dbReference>
<dbReference type="CDD" id="cd01948">
    <property type="entry name" value="EAL"/>
    <property type="match status" value="1"/>
</dbReference>
<organism evidence="2 3">
    <name type="scientific">Hohaiivirga grylli</name>
    <dbReference type="NCBI Taxonomy" id="3133970"/>
    <lineage>
        <taxon>Bacteria</taxon>
        <taxon>Pseudomonadati</taxon>
        <taxon>Pseudomonadota</taxon>
        <taxon>Alphaproteobacteria</taxon>
        <taxon>Hyphomicrobiales</taxon>
        <taxon>Methylobacteriaceae</taxon>
        <taxon>Hohaiivirga</taxon>
    </lineage>
</organism>
<comment type="caution">
    <text evidence="2">The sequence shown here is derived from an EMBL/GenBank/DDBJ whole genome shotgun (WGS) entry which is preliminary data.</text>
</comment>
<dbReference type="EMBL" id="JBBYXI010000004">
    <property type="protein sequence ID" value="MEN3931686.1"/>
    <property type="molecule type" value="Genomic_DNA"/>
</dbReference>
<dbReference type="Gene3D" id="3.30.70.270">
    <property type="match status" value="1"/>
</dbReference>
<dbReference type="SMART" id="SM00052">
    <property type="entry name" value="EAL"/>
    <property type="match status" value="1"/>
</dbReference>
<dbReference type="Gene3D" id="3.30.450.20">
    <property type="entry name" value="PAS domain"/>
    <property type="match status" value="1"/>
</dbReference>
<dbReference type="InterPro" id="IPR001633">
    <property type="entry name" value="EAL_dom"/>
</dbReference>